<dbReference type="AlphaFoldDB" id="A0A433US76"/>
<evidence type="ECO:0000256" key="1">
    <source>
        <dbReference type="ARBA" id="ARBA00005651"/>
    </source>
</evidence>
<keyword evidence="3" id="KW-1185">Reference proteome</keyword>
<comment type="similarity">
    <text evidence="1">Belongs to the UPF0175 family.</text>
</comment>
<gene>
    <name evidence="2" type="ORF">DSM107003_21040</name>
</gene>
<protein>
    <submittedName>
        <fullName evidence="2">Uncharacterized protein</fullName>
    </submittedName>
</protein>
<accession>A0A433US76</accession>
<dbReference type="PANTHER" id="PTHR37525">
    <property type="entry name" value="UPF0175 PROTEIN SSL1255"/>
    <property type="match status" value="1"/>
</dbReference>
<evidence type="ECO:0000313" key="3">
    <source>
        <dbReference type="Proteomes" id="UP000276103"/>
    </source>
</evidence>
<proteinExistence type="inferred from homology"/>
<organism evidence="2 3">
    <name type="scientific">Trichormus variabilis SAG 1403-4b</name>
    <dbReference type="NCBI Taxonomy" id="447716"/>
    <lineage>
        <taxon>Bacteria</taxon>
        <taxon>Bacillati</taxon>
        <taxon>Cyanobacteriota</taxon>
        <taxon>Cyanophyceae</taxon>
        <taxon>Nostocales</taxon>
        <taxon>Nostocaceae</taxon>
        <taxon>Trichormus</taxon>
    </lineage>
</organism>
<evidence type="ECO:0000313" key="2">
    <source>
        <dbReference type="EMBL" id="RUS96698.1"/>
    </source>
</evidence>
<dbReference type="InterPro" id="IPR052264">
    <property type="entry name" value="UPF0175_domain"/>
</dbReference>
<dbReference type="PANTHER" id="PTHR37525:SF1">
    <property type="entry name" value="UPF0175 PROTEIN SSL1255"/>
    <property type="match status" value="1"/>
</dbReference>
<dbReference type="Pfam" id="PF03683">
    <property type="entry name" value="UPF0175"/>
    <property type="match status" value="1"/>
</dbReference>
<dbReference type="InterPro" id="IPR005368">
    <property type="entry name" value="UPF0175"/>
</dbReference>
<dbReference type="Proteomes" id="UP000276103">
    <property type="component" value="Unassembled WGS sequence"/>
</dbReference>
<dbReference type="RefSeq" id="WP_127053909.1">
    <property type="nucleotide sequence ID" value="NZ_RSCM01000006.1"/>
</dbReference>
<comment type="caution">
    <text evidence="2">The sequence shown here is derived from an EMBL/GenBank/DDBJ whole genome shotgun (WGS) entry which is preliminary data.</text>
</comment>
<sequence length="84" mass="9412">MTININVELPNDVFSALRSNPETFVGEMRLAAAVKWYEVGMISQSKAAEIAGVSRHQFLEALNRYNVSPFQVTPEELAEELARD</sequence>
<dbReference type="OrthoDB" id="15200at2"/>
<reference evidence="2 3" key="1">
    <citation type="journal article" date="2019" name="Genome Biol. Evol.">
        <title>Day and night: Metabolic profiles and evolutionary relationships of six axenic non-marine cyanobacteria.</title>
        <authorList>
            <person name="Will S.E."/>
            <person name="Henke P."/>
            <person name="Boedeker C."/>
            <person name="Huang S."/>
            <person name="Brinkmann H."/>
            <person name="Rohde M."/>
            <person name="Jarek M."/>
            <person name="Friedl T."/>
            <person name="Seufert S."/>
            <person name="Schumacher M."/>
            <person name="Overmann J."/>
            <person name="Neumann-Schaal M."/>
            <person name="Petersen J."/>
        </authorList>
    </citation>
    <scope>NUCLEOTIDE SEQUENCE [LARGE SCALE GENOMIC DNA]</scope>
    <source>
        <strain evidence="2 3">SAG 1403-4b</strain>
    </source>
</reference>
<dbReference type="EMBL" id="RSCM01000006">
    <property type="protein sequence ID" value="RUS96698.1"/>
    <property type="molecule type" value="Genomic_DNA"/>
</dbReference>
<name>A0A433US76_ANAVA</name>